<dbReference type="SUPFAM" id="SSF56925">
    <property type="entry name" value="OMPA-like"/>
    <property type="match status" value="1"/>
</dbReference>
<dbReference type="Proteomes" id="UP000033673">
    <property type="component" value="Unassembled WGS sequence"/>
</dbReference>
<evidence type="ECO:0000256" key="2">
    <source>
        <dbReference type="SAM" id="SignalP"/>
    </source>
</evidence>
<dbReference type="RefSeq" id="WP_045956915.1">
    <property type="nucleotide sequence ID" value="NZ_JXXV01000031.1"/>
</dbReference>
<comment type="caution">
    <text evidence="3">The sequence shown here is derived from an EMBL/GenBank/DDBJ whole genome shotgun (WGS) entry which is preliminary data.</text>
</comment>
<name>A0A0F4NF10_9VIBR</name>
<dbReference type="PATRIC" id="fig|579748.3.peg.3484"/>
<protein>
    <submittedName>
        <fullName evidence="3">Porin</fullName>
    </submittedName>
</protein>
<keyword evidence="4" id="KW-1185">Reference proteome</keyword>
<proteinExistence type="predicted"/>
<dbReference type="EMBL" id="JXXV01000031">
    <property type="protein sequence ID" value="KJY81707.1"/>
    <property type="molecule type" value="Genomic_DNA"/>
</dbReference>
<reference evidence="3 4" key="1">
    <citation type="journal article" date="2015" name="BMC Genomics">
        <title>Genome mining reveals unlocked bioactive potential of marine Gram-negative bacteria.</title>
        <authorList>
            <person name="Machado H."/>
            <person name="Sonnenschein E.C."/>
            <person name="Melchiorsen J."/>
            <person name="Gram L."/>
        </authorList>
    </citation>
    <scope>NUCLEOTIDE SEQUENCE [LARGE SCALE GENOMIC DNA]</scope>
    <source>
        <strain evidence="3 4">S2757</strain>
    </source>
</reference>
<feature type="chain" id="PRO_5002472872" evidence="2">
    <location>
        <begin position="21"/>
        <end position="254"/>
    </location>
</feature>
<organism evidence="3 4">
    <name type="scientific">Vibrio galatheae</name>
    <dbReference type="NCBI Taxonomy" id="579748"/>
    <lineage>
        <taxon>Bacteria</taxon>
        <taxon>Pseudomonadati</taxon>
        <taxon>Pseudomonadota</taxon>
        <taxon>Gammaproteobacteria</taxon>
        <taxon>Vibrionales</taxon>
        <taxon>Vibrionaceae</taxon>
        <taxon>Vibrio</taxon>
    </lineage>
</organism>
<sequence>MKKLFVLTALASVIAAPAMANEFDENVQLAEQSTAKNSYVTGNVQFHDGDLHGNSATSTLEAGHTFTNSLGGFTVYAEFDGISIGDPVVDGKNNSIGVTVGGEQAFNITDNFWVGVGYQHLLVDGDTAQYRPLVKIGYNFDNGLSISNRTRAHINEDSSLNNDIRFDNRIGYVVNKDISIAYNNVYVIAGNESQYSPSGEMKKQDTMDHELRVTWTRQGVQPYFEFRSQANGADDATGSSIQNNAFVFGASYGF</sequence>
<evidence type="ECO:0000313" key="4">
    <source>
        <dbReference type="Proteomes" id="UP000033673"/>
    </source>
</evidence>
<dbReference type="InterPro" id="IPR011250">
    <property type="entry name" value="OMP/PagP_B-barrel"/>
</dbReference>
<dbReference type="InterPro" id="IPR009331">
    <property type="entry name" value="Oligogalacturonate-sp_porin"/>
</dbReference>
<evidence type="ECO:0000256" key="1">
    <source>
        <dbReference type="ARBA" id="ARBA00022729"/>
    </source>
</evidence>
<dbReference type="Gene3D" id="2.40.160.40">
    <property type="entry name" value="monomeric porin ompg"/>
    <property type="match status" value="1"/>
</dbReference>
<dbReference type="InterPro" id="IPR053713">
    <property type="entry name" value="Bact_OM_Channel_sf"/>
</dbReference>
<dbReference type="Pfam" id="PF06178">
    <property type="entry name" value="KdgM"/>
    <property type="match status" value="1"/>
</dbReference>
<dbReference type="AlphaFoldDB" id="A0A0F4NF10"/>
<gene>
    <name evidence="3" type="ORF">TW81_16870</name>
</gene>
<dbReference type="OrthoDB" id="6213538at2"/>
<accession>A0A0F4NF10</accession>
<keyword evidence="1 2" id="KW-0732">Signal</keyword>
<feature type="signal peptide" evidence="2">
    <location>
        <begin position="1"/>
        <end position="20"/>
    </location>
</feature>
<evidence type="ECO:0000313" key="3">
    <source>
        <dbReference type="EMBL" id="KJY81707.1"/>
    </source>
</evidence>